<dbReference type="KEGG" id="ahb:bsdtb5_26420"/>
<accession>A0A7R7EM60</accession>
<reference evidence="2 3" key="1">
    <citation type="submission" date="2020-11" db="EMBL/GenBank/DDBJ databases">
        <title>Draft genome sequencing of a Lachnospiraceae strain isolated from anoxic soil subjected to BSD treatment.</title>
        <authorList>
            <person name="Uek A."/>
            <person name="Tonouchi A."/>
        </authorList>
    </citation>
    <scope>NUCLEOTIDE SEQUENCE [LARGE SCALE GENOMIC DNA]</scope>
    <source>
        <strain evidence="2 3">TB5</strain>
    </source>
</reference>
<dbReference type="AlphaFoldDB" id="A0A7R7EM60"/>
<dbReference type="InterPro" id="IPR024534">
    <property type="entry name" value="JetD_C"/>
</dbReference>
<name>A0A7R7EM60_9FIRM</name>
<dbReference type="Proteomes" id="UP000595897">
    <property type="component" value="Chromosome"/>
</dbReference>
<evidence type="ECO:0000313" key="3">
    <source>
        <dbReference type="Proteomes" id="UP000595897"/>
    </source>
</evidence>
<gene>
    <name evidence="2" type="ORF">bsdtb5_26420</name>
</gene>
<sequence>MNKIRKRKVNLEELYDYYNVSEYTKLADRIKEDLEQNRIAPVIASKQNGKRPALYFKYYILEEVQENIEENTELIEELKFQIDPSLRIDYYMKNLDKYIEDRKAVLLLNEFLMRGKQLLSTPISLNERSYQIWKREKYLDKGGAGGRILKNLGLTLLDLNIYLTTEPLAYYSHNRLVPQNVLIVENKDTFYSMRKHLLEGHDEICGTSIGTLIYGGGKKIQKSFQDFSFCVEPYINDSRNRVLYFGDIDYEGINIFESFYHAFTGEVEIEPFVNAYVKMLEKEEKDVEVDNLPDTKEGQKPNGAIWEEHFLQVFPQELRVKIKDILEERVYIPQECLNITDY</sequence>
<evidence type="ECO:0000259" key="1">
    <source>
        <dbReference type="Pfam" id="PF09983"/>
    </source>
</evidence>
<keyword evidence="3" id="KW-1185">Reference proteome</keyword>
<evidence type="ECO:0000313" key="2">
    <source>
        <dbReference type="EMBL" id="BCN31347.1"/>
    </source>
</evidence>
<dbReference type="Pfam" id="PF09983">
    <property type="entry name" value="JetD_C"/>
    <property type="match status" value="1"/>
</dbReference>
<feature type="domain" description="Wadjet protein JetD C-terminal" evidence="1">
    <location>
        <begin position="167"/>
        <end position="262"/>
    </location>
</feature>
<proteinExistence type="predicted"/>
<dbReference type="RefSeq" id="WP_271712474.1">
    <property type="nucleotide sequence ID" value="NZ_AP024169.1"/>
</dbReference>
<protein>
    <recommendedName>
        <fullName evidence="1">Wadjet protein JetD C-terminal domain-containing protein</fullName>
    </recommendedName>
</protein>
<dbReference type="EMBL" id="AP024169">
    <property type="protein sequence ID" value="BCN31347.1"/>
    <property type="molecule type" value="Genomic_DNA"/>
</dbReference>
<organism evidence="2 3">
    <name type="scientific">Anaeromicropila herbilytica</name>
    <dbReference type="NCBI Taxonomy" id="2785025"/>
    <lineage>
        <taxon>Bacteria</taxon>
        <taxon>Bacillati</taxon>
        <taxon>Bacillota</taxon>
        <taxon>Clostridia</taxon>
        <taxon>Lachnospirales</taxon>
        <taxon>Lachnospiraceae</taxon>
        <taxon>Anaeromicropila</taxon>
    </lineage>
</organism>